<proteinExistence type="predicted"/>
<sequence>MALFTSSDGATADVSVRPAVPGDEAAVTRVQTAAWRVAPALGDPVVDLVDDDAVRARWAEAVTAPPGPGFVVLVALAGAAVVGFTAVAPGQLLALEVDPGHRRRGHGSRLLSAAVDRLRSDGAEAVATWVLDGDAGRERFLAESGLGPDGQERTLAVGLDDLGVRSVVEHRWSALL</sequence>
<dbReference type="RefSeq" id="WP_129202306.1">
    <property type="nucleotide sequence ID" value="NZ_CP035495.1"/>
</dbReference>
<dbReference type="PANTHER" id="PTHR43877:SF1">
    <property type="entry name" value="ACETYLTRANSFERASE"/>
    <property type="match status" value="1"/>
</dbReference>
<evidence type="ECO:0000256" key="3">
    <source>
        <dbReference type="SAM" id="Phobius"/>
    </source>
</evidence>
<dbReference type="InterPro" id="IPR000182">
    <property type="entry name" value="GNAT_dom"/>
</dbReference>
<evidence type="ECO:0000256" key="2">
    <source>
        <dbReference type="ARBA" id="ARBA00023315"/>
    </source>
</evidence>
<keyword evidence="3" id="KW-0472">Membrane</keyword>
<keyword evidence="3" id="KW-0812">Transmembrane</keyword>
<dbReference type="KEGG" id="xyl:ET495_02315"/>
<accession>A0A4P6EWA6</accession>
<dbReference type="AlphaFoldDB" id="A0A4P6EWA6"/>
<dbReference type="InterPro" id="IPR050832">
    <property type="entry name" value="Bact_Acetyltransf"/>
</dbReference>
<dbReference type="InterPro" id="IPR016181">
    <property type="entry name" value="Acyl_CoA_acyltransferase"/>
</dbReference>
<keyword evidence="2" id="KW-0012">Acyltransferase</keyword>
<reference evidence="5 6" key="1">
    <citation type="submission" date="2019-01" db="EMBL/GenBank/DDBJ databases">
        <title>Genome sequencing of strain 2JSPR-7.</title>
        <authorList>
            <person name="Heo J."/>
            <person name="Kim S.-J."/>
            <person name="Kim J.-S."/>
            <person name="Hong S.-B."/>
            <person name="Kwon S.-W."/>
        </authorList>
    </citation>
    <scope>NUCLEOTIDE SEQUENCE [LARGE SCALE GENOMIC DNA]</scope>
    <source>
        <strain evidence="5 6">2JSPR-7</strain>
    </source>
</reference>
<dbReference type="Pfam" id="PF00583">
    <property type="entry name" value="Acetyltransf_1"/>
    <property type="match status" value="1"/>
</dbReference>
<dbReference type="PROSITE" id="PS51186">
    <property type="entry name" value="GNAT"/>
    <property type="match status" value="1"/>
</dbReference>
<dbReference type="Gene3D" id="3.40.630.30">
    <property type="match status" value="1"/>
</dbReference>
<keyword evidence="3" id="KW-1133">Transmembrane helix</keyword>
<feature type="transmembrane region" description="Helical" evidence="3">
    <location>
        <begin position="70"/>
        <end position="95"/>
    </location>
</feature>
<dbReference type="PANTHER" id="PTHR43877">
    <property type="entry name" value="AMINOALKYLPHOSPHONATE N-ACETYLTRANSFERASE-RELATED-RELATED"/>
    <property type="match status" value="1"/>
</dbReference>
<gene>
    <name evidence="5" type="ORF">ET495_02315</name>
</gene>
<name>A0A4P6EWA6_9MICO</name>
<organism evidence="5 6">
    <name type="scientific">Xylanimonas allomyrinae</name>
    <dbReference type="NCBI Taxonomy" id="2509459"/>
    <lineage>
        <taxon>Bacteria</taxon>
        <taxon>Bacillati</taxon>
        <taxon>Actinomycetota</taxon>
        <taxon>Actinomycetes</taxon>
        <taxon>Micrococcales</taxon>
        <taxon>Promicromonosporaceae</taxon>
        <taxon>Xylanimonas</taxon>
    </lineage>
</organism>
<dbReference type="Proteomes" id="UP000291758">
    <property type="component" value="Chromosome"/>
</dbReference>
<evidence type="ECO:0000259" key="4">
    <source>
        <dbReference type="PROSITE" id="PS51186"/>
    </source>
</evidence>
<evidence type="ECO:0000256" key="1">
    <source>
        <dbReference type="ARBA" id="ARBA00022679"/>
    </source>
</evidence>
<protein>
    <submittedName>
        <fullName evidence="5">GNAT family N-acetyltransferase</fullName>
    </submittedName>
</protein>
<evidence type="ECO:0000313" key="6">
    <source>
        <dbReference type="Proteomes" id="UP000291758"/>
    </source>
</evidence>
<keyword evidence="1 5" id="KW-0808">Transferase</keyword>
<dbReference type="SUPFAM" id="SSF55729">
    <property type="entry name" value="Acyl-CoA N-acyltransferases (Nat)"/>
    <property type="match status" value="1"/>
</dbReference>
<dbReference type="GO" id="GO:0016747">
    <property type="term" value="F:acyltransferase activity, transferring groups other than amino-acyl groups"/>
    <property type="evidence" value="ECO:0007669"/>
    <property type="project" value="InterPro"/>
</dbReference>
<feature type="domain" description="N-acetyltransferase" evidence="4">
    <location>
        <begin position="14"/>
        <end position="176"/>
    </location>
</feature>
<keyword evidence="6" id="KW-1185">Reference proteome</keyword>
<evidence type="ECO:0000313" key="5">
    <source>
        <dbReference type="EMBL" id="QAY62298.1"/>
    </source>
</evidence>
<dbReference type="OrthoDB" id="5243635at2"/>
<dbReference type="EMBL" id="CP035495">
    <property type="protein sequence ID" value="QAY62298.1"/>
    <property type="molecule type" value="Genomic_DNA"/>
</dbReference>
<dbReference type="CDD" id="cd04301">
    <property type="entry name" value="NAT_SF"/>
    <property type="match status" value="1"/>
</dbReference>